<sequence>MTQRKWCVIGTDPRMEKLAALLKNIDEQVLYIPTKAWSYQVERDLLAFQPEIMVFPIQPLEIVTDSIGMEFFQSVKKCFIGKLSPEWTRFFEASELNTEAYLENEQFIWLNAKLTAEGFIAAYYLEEHETVAGKQFMISGFGRVAKLLATQLKRMDAHPLIVVRSPVQLAEAQAMGYEVRKLEKGISCNQAIFINTIPAKWLTDDYQSLLKTSKRFYDIASAPGCLELEGDYSECYRLYTSLPGQFLKEDASKILFQCLTESAKDL</sequence>
<dbReference type="EMBL" id="JAMKBJ010000001">
    <property type="protein sequence ID" value="MCZ8535660.1"/>
    <property type="molecule type" value="Genomic_DNA"/>
</dbReference>
<proteinExistence type="predicted"/>
<dbReference type="InterPro" id="IPR036291">
    <property type="entry name" value="NAD(P)-bd_dom_sf"/>
</dbReference>
<protein>
    <recommendedName>
        <fullName evidence="3">Dipicolinate synthase subunit A</fullName>
    </recommendedName>
</protein>
<organism evidence="1 2">
    <name type="scientific">Paenisporosarcina quisquiliarum</name>
    <dbReference type="NCBI Taxonomy" id="365346"/>
    <lineage>
        <taxon>Bacteria</taxon>
        <taxon>Bacillati</taxon>
        <taxon>Bacillota</taxon>
        <taxon>Bacilli</taxon>
        <taxon>Bacillales</taxon>
        <taxon>Caryophanaceae</taxon>
        <taxon>Paenisporosarcina</taxon>
    </lineage>
</organism>
<dbReference type="AlphaFoldDB" id="A0A9X3LDT0"/>
<keyword evidence="2" id="KW-1185">Reference proteome</keyword>
<dbReference type="SUPFAM" id="SSF51735">
    <property type="entry name" value="NAD(P)-binding Rossmann-fold domains"/>
    <property type="match status" value="1"/>
</dbReference>
<evidence type="ECO:0000313" key="2">
    <source>
        <dbReference type="Proteomes" id="UP001152173"/>
    </source>
</evidence>
<dbReference type="Gene3D" id="3.40.50.720">
    <property type="entry name" value="NAD(P)-binding Rossmann-like Domain"/>
    <property type="match status" value="1"/>
</dbReference>
<dbReference type="Proteomes" id="UP001152173">
    <property type="component" value="Unassembled WGS sequence"/>
</dbReference>
<name>A0A9X3LDT0_9BACL</name>
<evidence type="ECO:0008006" key="3">
    <source>
        <dbReference type="Google" id="ProtNLM"/>
    </source>
</evidence>
<evidence type="ECO:0000313" key="1">
    <source>
        <dbReference type="EMBL" id="MCZ8535660.1"/>
    </source>
</evidence>
<comment type="caution">
    <text evidence="1">The sequence shown here is derived from an EMBL/GenBank/DDBJ whole genome shotgun (WGS) entry which is preliminary data.</text>
</comment>
<accession>A0A9X3LDT0</accession>
<reference evidence="1" key="1">
    <citation type="submission" date="2022-05" db="EMBL/GenBank/DDBJ databases">
        <authorList>
            <person name="Colautti A."/>
            <person name="Iacumin L."/>
        </authorList>
    </citation>
    <scope>NUCLEOTIDE SEQUENCE</scope>
    <source>
        <strain evidence="1">SK 55</strain>
    </source>
</reference>
<gene>
    <name evidence="1" type="ORF">M9R32_00485</name>
</gene>